<name>A0A1J5QEE6_9ZZZZ</name>
<reference evidence="1" key="1">
    <citation type="submission" date="2016-10" db="EMBL/GenBank/DDBJ databases">
        <title>Sequence of Gallionella enrichment culture.</title>
        <authorList>
            <person name="Poehlein A."/>
            <person name="Muehling M."/>
            <person name="Daniel R."/>
        </authorList>
    </citation>
    <scope>NUCLEOTIDE SEQUENCE</scope>
</reference>
<dbReference type="EMBL" id="MLJW01000863">
    <property type="protein sequence ID" value="OIQ81937.1"/>
    <property type="molecule type" value="Genomic_DNA"/>
</dbReference>
<evidence type="ECO:0000313" key="1">
    <source>
        <dbReference type="EMBL" id="OIQ81937.1"/>
    </source>
</evidence>
<accession>A0A1J5QEE6</accession>
<gene>
    <name evidence="1" type="ORF">GALL_362880</name>
</gene>
<dbReference type="AlphaFoldDB" id="A0A1J5QEE6"/>
<proteinExistence type="predicted"/>
<organism evidence="1">
    <name type="scientific">mine drainage metagenome</name>
    <dbReference type="NCBI Taxonomy" id="410659"/>
    <lineage>
        <taxon>unclassified sequences</taxon>
        <taxon>metagenomes</taxon>
        <taxon>ecological metagenomes</taxon>
    </lineage>
</organism>
<sequence>MIQRVNFINRGSMQNMIPLPTWAAVSISEQTETKLKHGWYAIHRSFFHDVDPLVNKTDEPHVLMNATHAENIVAFVESVAPYIDVMFVNCMGGISRSAAVAKWVAERFSLPFDQHYAPYNKHVYKLMCEAGQRYKDKNNES</sequence>
<protein>
    <recommendedName>
        <fullName evidence="2">Tyrosine specific protein phosphatases domain-containing protein</fullName>
    </recommendedName>
</protein>
<evidence type="ECO:0008006" key="2">
    <source>
        <dbReference type="Google" id="ProtNLM"/>
    </source>
</evidence>
<comment type="caution">
    <text evidence="1">The sequence shown here is derived from an EMBL/GenBank/DDBJ whole genome shotgun (WGS) entry which is preliminary data.</text>
</comment>